<dbReference type="Gene3D" id="2.60.60.30">
    <property type="entry name" value="sav2460 like domains"/>
    <property type="match status" value="1"/>
</dbReference>
<proteinExistence type="predicted"/>
<dbReference type="RefSeq" id="WP_243520736.1">
    <property type="nucleotide sequence ID" value="NZ_CP094537.1"/>
</dbReference>
<dbReference type="InterPro" id="IPR003325">
    <property type="entry name" value="TerD"/>
</dbReference>
<geneLocation type="plasmid" evidence="1 2">
    <name>unnamed3</name>
</geneLocation>
<keyword evidence="1" id="KW-0614">Plasmid</keyword>
<name>A0ABY4BF77_9BACT</name>
<dbReference type="Proteomes" id="UP000831390">
    <property type="component" value="Plasmid unnamed3"/>
</dbReference>
<evidence type="ECO:0008006" key="3">
    <source>
        <dbReference type="Google" id="ProtNLM"/>
    </source>
</evidence>
<dbReference type="CDD" id="cd06974">
    <property type="entry name" value="TerD_like"/>
    <property type="match status" value="1"/>
</dbReference>
<evidence type="ECO:0000313" key="2">
    <source>
        <dbReference type="Proteomes" id="UP000831390"/>
    </source>
</evidence>
<gene>
    <name evidence="1" type="ORF">MTP16_25090</name>
</gene>
<evidence type="ECO:0000313" key="1">
    <source>
        <dbReference type="EMBL" id="UOE36656.1"/>
    </source>
</evidence>
<keyword evidence="2" id="KW-1185">Reference proteome</keyword>
<organism evidence="1 2">
    <name type="scientific">Hymenobacter monticola</name>
    <dbReference type="NCBI Taxonomy" id="1705399"/>
    <lineage>
        <taxon>Bacteria</taxon>
        <taxon>Pseudomonadati</taxon>
        <taxon>Bacteroidota</taxon>
        <taxon>Cytophagia</taxon>
        <taxon>Cytophagales</taxon>
        <taxon>Hymenobacteraceae</taxon>
        <taxon>Hymenobacter</taxon>
    </lineage>
</organism>
<protein>
    <recommendedName>
        <fullName evidence="3">Tellurium resistance protein TerA</fullName>
    </recommendedName>
</protein>
<dbReference type="EMBL" id="CP094537">
    <property type="protein sequence ID" value="UOE36656.1"/>
    <property type="molecule type" value="Genomic_DNA"/>
</dbReference>
<reference evidence="1 2" key="1">
    <citation type="submission" date="2022-03" db="EMBL/GenBank/DDBJ databases">
        <title>Hymenobactersp. isolated from the air.</title>
        <authorList>
            <person name="Won M."/>
            <person name="Kwon S.-W."/>
        </authorList>
    </citation>
    <scope>NUCLEOTIDE SEQUENCE [LARGE SCALE GENOMIC DNA]</scope>
    <source>
        <strain evidence="1 2">KACC 22596</strain>
        <plasmid evidence="1 2">unnamed3</plasmid>
    </source>
</reference>
<sequence length="204" mass="22269">MAITLQKRGDKHQINLSKEQKVQLKVEVNLNWNSGETKSTGLFGKLFGGGAAAAAPDLDLGCMYELNDGSKGVIQPLGNNFGSLTKPPFIFLDKDDRTGGAADGENMAIVRPDTIKRVMVFALIYAGAKDFRTVNGRMHFKMSNGEEIKLELNNPGENQIFCAAALIQFTEAGVVMTKEERYFNGHSAADNHYGFGFKWTAGSK</sequence>
<accession>A0ABY4BF77</accession>